<reference evidence="1" key="1">
    <citation type="submission" date="2022-05" db="EMBL/GenBank/DDBJ databases">
        <title>Sphingomonas sp. strain MG17 Genome sequencing and assembly.</title>
        <authorList>
            <person name="Kim I."/>
        </authorList>
    </citation>
    <scope>NUCLEOTIDE SEQUENCE</scope>
    <source>
        <strain evidence="1">MG17</strain>
    </source>
</reference>
<dbReference type="InterPro" id="IPR036909">
    <property type="entry name" value="Cyt_c-like_dom_sf"/>
</dbReference>
<evidence type="ECO:0000313" key="2">
    <source>
        <dbReference type="Proteomes" id="UP001139451"/>
    </source>
</evidence>
<dbReference type="AlphaFoldDB" id="A0A9X2HI31"/>
<accession>A0A9X2HI31</accession>
<dbReference type="GO" id="GO:0009055">
    <property type="term" value="F:electron transfer activity"/>
    <property type="evidence" value="ECO:0007669"/>
    <property type="project" value="InterPro"/>
</dbReference>
<protein>
    <recommendedName>
        <fullName evidence="3">Cytochrome c domain-containing protein</fullName>
    </recommendedName>
</protein>
<sequence length="111" mass="12577">MDIGLSNKPVSPDQPWLPIFKVTCRKDAEPHPYIGRVIYTHDPGRALITGKCEDVGSLVMQQLRGVAGRAPYFANGAARDLRELVDFYDVRFSMKLTERDKIDLINFLKVI</sequence>
<dbReference type="RefSeq" id="WP_254292441.1">
    <property type="nucleotide sequence ID" value="NZ_JAMLDX010000004.1"/>
</dbReference>
<keyword evidence="2" id="KW-1185">Reference proteome</keyword>
<proteinExistence type="predicted"/>
<dbReference type="Proteomes" id="UP001139451">
    <property type="component" value="Unassembled WGS sequence"/>
</dbReference>
<evidence type="ECO:0000313" key="1">
    <source>
        <dbReference type="EMBL" id="MCP3730322.1"/>
    </source>
</evidence>
<dbReference type="SUPFAM" id="SSF46626">
    <property type="entry name" value="Cytochrome c"/>
    <property type="match status" value="1"/>
</dbReference>
<evidence type="ECO:0008006" key="3">
    <source>
        <dbReference type="Google" id="ProtNLM"/>
    </source>
</evidence>
<dbReference type="EMBL" id="JAMLDX010000004">
    <property type="protein sequence ID" value="MCP3730322.1"/>
    <property type="molecule type" value="Genomic_DNA"/>
</dbReference>
<comment type="caution">
    <text evidence="1">The sequence shown here is derived from an EMBL/GenBank/DDBJ whole genome shotgun (WGS) entry which is preliminary data.</text>
</comment>
<organism evidence="1 2">
    <name type="scientific">Sphingomonas tagetis</name>
    <dbReference type="NCBI Taxonomy" id="2949092"/>
    <lineage>
        <taxon>Bacteria</taxon>
        <taxon>Pseudomonadati</taxon>
        <taxon>Pseudomonadota</taxon>
        <taxon>Alphaproteobacteria</taxon>
        <taxon>Sphingomonadales</taxon>
        <taxon>Sphingomonadaceae</taxon>
        <taxon>Sphingomonas</taxon>
    </lineage>
</organism>
<gene>
    <name evidence="1" type="ORF">M9978_07755</name>
</gene>
<dbReference type="Gene3D" id="1.10.760.10">
    <property type="entry name" value="Cytochrome c-like domain"/>
    <property type="match status" value="1"/>
</dbReference>
<name>A0A9X2HI31_9SPHN</name>
<dbReference type="GO" id="GO:0020037">
    <property type="term" value="F:heme binding"/>
    <property type="evidence" value="ECO:0007669"/>
    <property type="project" value="InterPro"/>
</dbReference>